<keyword evidence="7" id="KW-0012">Acyltransferase</keyword>
<dbReference type="InterPro" id="IPR016039">
    <property type="entry name" value="Thiolase-like"/>
</dbReference>
<dbReference type="EC" id="2.3.1.-" evidence="7"/>
<dbReference type="Pfam" id="PF00195">
    <property type="entry name" value="Chal_sti_synt_N"/>
    <property type="match status" value="1"/>
</dbReference>
<dbReference type="PANTHER" id="PTHR11877:SF46">
    <property type="entry name" value="TYPE III POLYKETIDE SYNTHASE A"/>
    <property type="match status" value="1"/>
</dbReference>
<dbReference type="InterPro" id="IPR001099">
    <property type="entry name" value="Chalcone/stilbene_synt_N"/>
</dbReference>
<evidence type="ECO:0000259" key="5">
    <source>
        <dbReference type="Pfam" id="PF00195"/>
    </source>
</evidence>
<comment type="caution">
    <text evidence="7">The sequence shown here is derived from an EMBL/GenBank/DDBJ whole genome shotgun (WGS) entry which is preliminary data.</text>
</comment>
<accession>A0A5C5WL10</accession>
<feature type="domain" description="Chalcone/stilbene synthase N-terminal" evidence="5">
    <location>
        <begin position="71"/>
        <end position="293"/>
    </location>
</feature>
<feature type="active site" description="Acyl-thioester intermediate" evidence="3">
    <location>
        <position position="233"/>
    </location>
</feature>
<dbReference type="Proteomes" id="UP000316598">
    <property type="component" value="Unassembled WGS sequence"/>
</dbReference>
<sequence>MSQLGNPEHLKPELLVPAHRPDPIQKPRPAEEHSGRTGVAANHPSQGASASQDASSGQTANGQTAKAEQASSTSTAGATATMLGIGTAVPVHRVASNVSFKLAKELSCSTAIQSRKVAALYRRTGIEHRGSVLLDCNPAEEIVNDFYPPATSPEDRGPGTKQRSDRYADEAPRLAIESSKKALADAKMDASEITHLVTISCTGFSAPGIDVALIDDLGLPATTQRVQVGFMGCHAAINGLRVAQGLVAANPEAKVLMCSVELCTLHYQYGYDPDRIVSGALFADGSAAVVLQASTPDASTLLGDVAASGSYLVPDSRDAMTWRIGDSGFEMTLSARVPGLIESDLKAFLVDWLAKHGETIDSIEGWAVHPGGSRILTAVEKAIDLPKDALAVSRSVLSDHGNMSSATMLFILQRFAKAGKPKPWLMLGFGPGLEIEVTLIR</sequence>
<feature type="compositionally biased region" description="Basic and acidic residues" evidence="4">
    <location>
        <begin position="153"/>
        <end position="169"/>
    </location>
</feature>
<evidence type="ECO:0000313" key="7">
    <source>
        <dbReference type="EMBL" id="TWT50663.1"/>
    </source>
</evidence>
<feature type="compositionally biased region" description="Low complexity" evidence="4">
    <location>
        <begin position="45"/>
        <end position="58"/>
    </location>
</feature>
<evidence type="ECO:0000256" key="4">
    <source>
        <dbReference type="SAM" id="MobiDB-lite"/>
    </source>
</evidence>
<dbReference type="PIRSF" id="PIRSF000451">
    <property type="entry name" value="PKS_III"/>
    <property type="match status" value="1"/>
</dbReference>
<evidence type="ECO:0000259" key="6">
    <source>
        <dbReference type="Pfam" id="PF02797"/>
    </source>
</evidence>
<dbReference type="Pfam" id="PF02797">
    <property type="entry name" value="Chal_sti_synt_C"/>
    <property type="match status" value="1"/>
</dbReference>
<feature type="region of interest" description="Disordered" evidence="4">
    <location>
        <begin position="1"/>
        <end position="73"/>
    </location>
</feature>
<dbReference type="GO" id="GO:0030639">
    <property type="term" value="P:polyketide biosynthetic process"/>
    <property type="evidence" value="ECO:0007669"/>
    <property type="project" value="TreeGrafter"/>
</dbReference>
<dbReference type="EMBL" id="SJPI01000002">
    <property type="protein sequence ID" value="TWT50663.1"/>
    <property type="molecule type" value="Genomic_DNA"/>
</dbReference>
<evidence type="ECO:0000256" key="1">
    <source>
        <dbReference type="ARBA" id="ARBA00005531"/>
    </source>
</evidence>
<evidence type="ECO:0000256" key="3">
    <source>
        <dbReference type="PIRSR" id="PIRSR000451-1"/>
    </source>
</evidence>
<comment type="similarity">
    <text evidence="1">Belongs to the thiolase-like superfamily. Chalcone/stilbene synthases family.</text>
</comment>
<reference evidence="7 8" key="1">
    <citation type="submission" date="2019-02" db="EMBL/GenBank/DDBJ databases">
        <title>Deep-cultivation of Planctomycetes and their phenomic and genomic characterization uncovers novel biology.</title>
        <authorList>
            <person name="Wiegand S."/>
            <person name="Jogler M."/>
            <person name="Boedeker C."/>
            <person name="Pinto D."/>
            <person name="Vollmers J."/>
            <person name="Rivas-Marin E."/>
            <person name="Kohn T."/>
            <person name="Peeters S.H."/>
            <person name="Heuer A."/>
            <person name="Rast P."/>
            <person name="Oberbeckmann S."/>
            <person name="Bunk B."/>
            <person name="Jeske O."/>
            <person name="Meyerdierks A."/>
            <person name="Storesund J.E."/>
            <person name="Kallscheuer N."/>
            <person name="Luecker S."/>
            <person name="Lage O.M."/>
            <person name="Pohl T."/>
            <person name="Merkel B.J."/>
            <person name="Hornburger P."/>
            <person name="Mueller R.-W."/>
            <person name="Bruemmer F."/>
            <person name="Labrenz M."/>
            <person name="Spormann A.M."/>
            <person name="Op Den Camp H."/>
            <person name="Overmann J."/>
            <person name="Amann R."/>
            <person name="Jetten M.S.M."/>
            <person name="Mascher T."/>
            <person name="Medema M.H."/>
            <person name="Devos D.P."/>
            <person name="Kaster A.-K."/>
            <person name="Ovreas L."/>
            <person name="Rohde M."/>
            <person name="Galperin M.Y."/>
            <person name="Jogler C."/>
        </authorList>
    </citation>
    <scope>NUCLEOTIDE SEQUENCE [LARGE SCALE GENOMIC DNA]</scope>
    <source>
        <strain evidence="7 8">Pla22</strain>
    </source>
</reference>
<dbReference type="OrthoDB" id="9786288at2"/>
<evidence type="ECO:0000313" key="8">
    <source>
        <dbReference type="Proteomes" id="UP000316598"/>
    </source>
</evidence>
<organism evidence="7 8">
    <name type="scientific">Rubripirellula amarantea</name>
    <dbReference type="NCBI Taxonomy" id="2527999"/>
    <lineage>
        <taxon>Bacteria</taxon>
        <taxon>Pseudomonadati</taxon>
        <taxon>Planctomycetota</taxon>
        <taxon>Planctomycetia</taxon>
        <taxon>Pirellulales</taxon>
        <taxon>Pirellulaceae</taxon>
        <taxon>Rubripirellula</taxon>
    </lineage>
</organism>
<keyword evidence="2 7" id="KW-0808">Transferase</keyword>
<feature type="region of interest" description="Disordered" evidence="4">
    <location>
        <begin position="145"/>
        <end position="169"/>
    </location>
</feature>
<dbReference type="PANTHER" id="PTHR11877">
    <property type="entry name" value="HYDROXYMETHYLGLUTARYL-COA SYNTHASE"/>
    <property type="match status" value="1"/>
</dbReference>
<dbReference type="InterPro" id="IPR012328">
    <property type="entry name" value="Chalcone/stilbene_synt_C"/>
</dbReference>
<dbReference type="SUPFAM" id="SSF53901">
    <property type="entry name" value="Thiolase-like"/>
    <property type="match status" value="1"/>
</dbReference>
<name>A0A5C5WL10_9BACT</name>
<protein>
    <submittedName>
        <fullName evidence="7">Alpha-pyrone synthesis polyketide synthase-like Pks18</fullName>
        <ecNumber evidence="7">2.3.1.-</ecNumber>
    </submittedName>
</protein>
<dbReference type="InterPro" id="IPR011141">
    <property type="entry name" value="Polyketide_synthase_type-III"/>
</dbReference>
<dbReference type="GO" id="GO:0016747">
    <property type="term" value="F:acyltransferase activity, transferring groups other than amino-acyl groups"/>
    <property type="evidence" value="ECO:0007669"/>
    <property type="project" value="InterPro"/>
</dbReference>
<dbReference type="AlphaFoldDB" id="A0A5C5WL10"/>
<feature type="compositionally biased region" description="Basic and acidic residues" evidence="4">
    <location>
        <begin position="19"/>
        <end position="35"/>
    </location>
</feature>
<feature type="domain" description="Chalcone/stilbene synthase C-terminal" evidence="6">
    <location>
        <begin position="310"/>
        <end position="441"/>
    </location>
</feature>
<dbReference type="CDD" id="cd00831">
    <property type="entry name" value="CHS_like"/>
    <property type="match status" value="1"/>
</dbReference>
<keyword evidence="8" id="KW-1185">Reference proteome</keyword>
<evidence type="ECO:0000256" key="2">
    <source>
        <dbReference type="ARBA" id="ARBA00022679"/>
    </source>
</evidence>
<dbReference type="Gene3D" id="3.40.47.10">
    <property type="match status" value="2"/>
</dbReference>
<dbReference type="RefSeq" id="WP_146515850.1">
    <property type="nucleotide sequence ID" value="NZ_SJPI01000002.1"/>
</dbReference>
<proteinExistence type="inferred from homology"/>
<gene>
    <name evidence="7" type="ORF">Pla22_34060</name>
</gene>